<sequence length="263" mass="27927">MTKICGFLMVFLLCSVATAVGAEDARTGTISGKMKIKNGGPLANGVVFFFNEASGPPPSPEKYWRVPDEIVGTDGEGNFKAVLLEGKYYLGASKRKSGQEVGPPQEGDYFLPAMEEKGVSKTFHVEKGKTADIGTIAEAIPFSRATVKTGSGITAIEGSITDAEGKPLERAMVFAFLTPAMVGKPLFVSERTGKDGKYLLRVNQGGDYYLKIRDVYGGGAPKVGEIMGGYGQDKPMPVTVKTGTTVKGIDIKGVRFLGRGPNQ</sequence>
<proteinExistence type="predicted"/>
<dbReference type="Proteomes" id="UP000756860">
    <property type="component" value="Unassembled WGS sequence"/>
</dbReference>
<evidence type="ECO:0000313" key="3">
    <source>
        <dbReference type="Proteomes" id="UP000756860"/>
    </source>
</evidence>
<evidence type="ECO:0000256" key="1">
    <source>
        <dbReference type="SAM" id="SignalP"/>
    </source>
</evidence>
<comment type="caution">
    <text evidence="2">The sequence shown here is derived from an EMBL/GenBank/DDBJ whole genome shotgun (WGS) entry which is preliminary data.</text>
</comment>
<feature type="signal peptide" evidence="1">
    <location>
        <begin position="1"/>
        <end position="19"/>
    </location>
</feature>
<name>A0ABS5SAB2_9BACT</name>
<dbReference type="InterPro" id="IPR008969">
    <property type="entry name" value="CarboxyPept-like_regulatory"/>
</dbReference>
<dbReference type="EMBL" id="JAHCVK010000001">
    <property type="protein sequence ID" value="MBT0652309.1"/>
    <property type="molecule type" value="Genomic_DNA"/>
</dbReference>
<reference evidence="2 3" key="1">
    <citation type="submission" date="2021-05" db="EMBL/GenBank/DDBJ databases">
        <title>The draft genome of Geobacter luticola JCM 17780.</title>
        <authorList>
            <person name="Xu Z."/>
            <person name="Masuda Y."/>
            <person name="Itoh H."/>
            <person name="Senoo K."/>
        </authorList>
    </citation>
    <scope>NUCLEOTIDE SEQUENCE [LARGE SCALE GENOMIC DNA]</scope>
    <source>
        <strain evidence="2 3">JCM 17780</strain>
    </source>
</reference>
<organism evidence="2 3">
    <name type="scientific">Geomobilimonas luticola</name>
    <dbReference type="NCBI Taxonomy" id="1114878"/>
    <lineage>
        <taxon>Bacteria</taxon>
        <taxon>Pseudomonadati</taxon>
        <taxon>Thermodesulfobacteriota</taxon>
        <taxon>Desulfuromonadia</taxon>
        <taxon>Geobacterales</taxon>
        <taxon>Geobacteraceae</taxon>
        <taxon>Geomobilimonas</taxon>
    </lineage>
</organism>
<evidence type="ECO:0000313" key="2">
    <source>
        <dbReference type="EMBL" id="MBT0652309.1"/>
    </source>
</evidence>
<protein>
    <submittedName>
        <fullName evidence="2">Carboxypeptidase regulatory-like domain-containing protein</fullName>
    </submittedName>
</protein>
<dbReference type="SUPFAM" id="SSF49464">
    <property type="entry name" value="Carboxypeptidase regulatory domain-like"/>
    <property type="match status" value="1"/>
</dbReference>
<feature type="chain" id="PRO_5045089279" evidence="1">
    <location>
        <begin position="20"/>
        <end position="263"/>
    </location>
</feature>
<keyword evidence="3" id="KW-1185">Reference proteome</keyword>
<dbReference type="RefSeq" id="WP_214174262.1">
    <property type="nucleotide sequence ID" value="NZ_JAHCVK010000001.1"/>
</dbReference>
<accession>A0ABS5SAB2</accession>
<gene>
    <name evidence="2" type="ORF">KI810_04520</name>
</gene>
<keyword evidence="1" id="KW-0732">Signal</keyword>